<comment type="caution">
    <text evidence="3">The sequence shown here is derived from an EMBL/GenBank/DDBJ whole genome shotgun (WGS) entry which is preliminary data.</text>
</comment>
<feature type="compositionally biased region" description="Low complexity" evidence="1">
    <location>
        <begin position="1118"/>
        <end position="1136"/>
    </location>
</feature>
<dbReference type="Proteomes" id="UP000186817">
    <property type="component" value="Unassembled WGS sequence"/>
</dbReference>
<feature type="domain" description="Nucleotide-diphospho-sugar transferase" evidence="2">
    <location>
        <begin position="406"/>
        <end position="534"/>
    </location>
</feature>
<dbReference type="EMBL" id="LSRX01000847">
    <property type="protein sequence ID" value="OLP87701.1"/>
    <property type="molecule type" value="Genomic_DNA"/>
</dbReference>
<gene>
    <name evidence="3" type="ORF">AK812_SmicGene31059</name>
</gene>
<dbReference type="AlphaFoldDB" id="A0A1Q9CXR4"/>
<dbReference type="OrthoDB" id="440478at2759"/>
<evidence type="ECO:0000256" key="1">
    <source>
        <dbReference type="SAM" id="MobiDB-lite"/>
    </source>
</evidence>
<reference evidence="3 4" key="1">
    <citation type="submission" date="2016-02" db="EMBL/GenBank/DDBJ databases">
        <title>Genome analysis of coral dinoflagellate symbionts highlights evolutionary adaptations to a symbiotic lifestyle.</title>
        <authorList>
            <person name="Aranda M."/>
            <person name="Li Y."/>
            <person name="Liew Y.J."/>
            <person name="Baumgarten S."/>
            <person name="Simakov O."/>
            <person name="Wilson M."/>
            <person name="Piel J."/>
            <person name="Ashoor H."/>
            <person name="Bougouffa S."/>
            <person name="Bajic V.B."/>
            <person name="Ryu T."/>
            <person name="Ravasi T."/>
            <person name="Bayer T."/>
            <person name="Micklem G."/>
            <person name="Kim H."/>
            <person name="Bhak J."/>
            <person name="Lajeunesse T.C."/>
            <person name="Voolstra C.R."/>
        </authorList>
    </citation>
    <scope>NUCLEOTIDE SEQUENCE [LARGE SCALE GENOMIC DNA]</scope>
    <source>
        <strain evidence="3 4">CCMP2467</strain>
    </source>
</reference>
<evidence type="ECO:0000313" key="3">
    <source>
        <dbReference type="EMBL" id="OLP87701.1"/>
    </source>
</evidence>
<evidence type="ECO:0000259" key="2">
    <source>
        <dbReference type="Pfam" id="PF03407"/>
    </source>
</evidence>
<accession>A0A1Q9CXR4</accession>
<organism evidence="3 4">
    <name type="scientific">Symbiodinium microadriaticum</name>
    <name type="common">Dinoflagellate</name>
    <name type="synonym">Zooxanthella microadriatica</name>
    <dbReference type="NCBI Taxonomy" id="2951"/>
    <lineage>
        <taxon>Eukaryota</taxon>
        <taxon>Sar</taxon>
        <taxon>Alveolata</taxon>
        <taxon>Dinophyceae</taxon>
        <taxon>Suessiales</taxon>
        <taxon>Symbiodiniaceae</taxon>
        <taxon>Symbiodinium</taxon>
    </lineage>
</organism>
<feature type="region of interest" description="Disordered" evidence="1">
    <location>
        <begin position="1115"/>
        <end position="1136"/>
    </location>
</feature>
<keyword evidence="4" id="KW-1185">Reference proteome</keyword>
<dbReference type="InterPro" id="IPR005069">
    <property type="entry name" value="Nucl-diP-sugar_transferase"/>
</dbReference>
<name>A0A1Q9CXR4_SYMMI</name>
<proteinExistence type="predicted"/>
<protein>
    <recommendedName>
        <fullName evidence="2">Nucleotide-diphospho-sugar transferase domain-containing protein</fullName>
    </recommendedName>
</protein>
<dbReference type="Pfam" id="PF03407">
    <property type="entry name" value="Nucleotid_trans"/>
    <property type="match status" value="1"/>
</dbReference>
<sequence length="1136" mass="126707">MAAVPFSTPALELATAWTEWPGNRSQEPFPNHDCVNVPLPVLDWDALRKNLKTSCGHTRETRTLRCAATVLGWQNLIIGFLRSLVPPGMPGDEDLILLEFEALDRLLPAAYAQCRLGILVLYVARTLLCLLMRDVDCYLKHSAWLSTELYNTPVTIIMGTEWPIFALLNSYDWSYPGIPPGNDYDCALSNTSTLDWPRMLNALQDDPRRPKASWWLDLLRYTFDTKLATSMYVSSFECLYGVYVLNMVKAMWSADTESSAFRIYEPYVTWIHYESLHLLGASRWRIFELMHHFTSLRRHGFRLDFTAKELGGLPWKDLGAWLQSLPAAQHVSMLRNYEDSMRGASEAFGDSLRAFRAALERATAQEVEASSDAAGNDRLVYVTMVYGRMNRFISGWALRAKTLGIVNLVLATLDAEAYDLCQTHHVPELCVRASVSVLNKYTLLLVALQLGLDVMWLDFDIFLVRHPTSAITRAVQDYELLMGYDLDSDCLCNGFFYIRARPRTHRWLFELVRWLYDHPYEHDQRAMGAFLNYTEKISADLEELPAIPSWHVFDEEPLAAETVRESQMHGKSVDVPVIAQKVAGAAAAGRLGAYRLTFILCDIFALVLAANLRSACQGGYQPTAATERMRVADPTALMLMMLLPGSGLFNLLAADVPHGLAVVLAGCSLHVSQAMVMSLIYVQNAEVFVNYRARRSEIFSAMTADMPIGDAWDVKTAAVPLAGVGRMKDLADARIKLVKVGKVRSAEQWVELADSTWDQTWLLKPTQKKVYDILGRRQRYTPTGSVLDGWKEYLLFTRCCCSPDVRPDVAEDLISIAATENMVERERIRREDTKMPAFAMAARWRVRGPADLVCLLSTKARADVQALADGLYKGVALCYRCDLASFSLCWDLLQDGIEDGDLTEESLVDIPACRTLAPGAGDVMCELDGRLCRPCGKMEADSDYYDDISYTDLHFCSHIQDGYRLLGFRFRGQTFKTDLMCEVVTSICPRRGKWCKRAAIAAEATFASATAVPGKSFSLGAEAPLTLDIKAPAEVAKMRMATCRDQALPTQLMSMGRTGAGNLDPAVQTFGSRNIFINYGSWLGDFNQLTIVHFVDGSAFSLYGRPSWDASIPTAKTPAAAEGEPASSASAAHLLF</sequence>
<evidence type="ECO:0000313" key="4">
    <source>
        <dbReference type="Proteomes" id="UP000186817"/>
    </source>
</evidence>